<reference evidence="1" key="2">
    <citation type="submission" date="2025-09" db="UniProtKB">
        <authorList>
            <consortium name="EnsemblPlants"/>
        </authorList>
    </citation>
    <scope>IDENTIFICATION</scope>
</reference>
<dbReference type="EnsemblPlants" id="AVESA.00010b.r2.5AG0808760.1">
    <property type="protein sequence ID" value="AVESA.00010b.r2.5AG0808760.1.CDS"/>
    <property type="gene ID" value="AVESA.00010b.r2.5AG0808760"/>
</dbReference>
<reference evidence="1" key="1">
    <citation type="submission" date="2021-05" db="EMBL/GenBank/DDBJ databases">
        <authorList>
            <person name="Scholz U."/>
            <person name="Mascher M."/>
            <person name="Fiebig A."/>
        </authorList>
    </citation>
    <scope>NUCLEOTIDE SEQUENCE [LARGE SCALE GENOMIC DNA]</scope>
</reference>
<protein>
    <submittedName>
        <fullName evidence="1">Uncharacterized protein</fullName>
    </submittedName>
</protein>
<keyword evidence="2" id="KW-1185">Reference proteome</keyword>
<dbReference type="Proteomes" id="UP001732700">
    <property type="component" value="Chromosome 5A"/>
</dbReference>
<name>A0ACD5XKP0_AVESA</name>
<proteinExistence type="predicted"/>
<evidence type="ECO:0000313" key="1">
    <source>
        <dbReference type="EnsemblPlants" id="AVESA.00010b.r2.5AG0808760.1.CDS"/>
    </source>
</evidence>
<evidence type="ECO:0000313" key="2">
    <source>
        <dbReference type="Proteomes" id="UP001732700"/>
    </source>
</evidence>
<accession>A0ACD5XKP0</accession>
<sequence length="1409" mass="158128">MHFCFYYLELLCTTAMSYKGFLKSIRPPKKRPVQESTSQKSTKNAKGAQLVKISVEKFSILYLGDMRLEDMSVADPKRVNFGSQGGRVMIIDDANGGPRMAYVNSASLPDHKHVNFSTSLEINRFGVSLNKEKHSMQVELGRSRLTHKEYQFDDNPTEEVTLFEVQKAKFVKRSGGPNDNAVCSLINVTDVAVWWEPDPCLELLEVAIRLKSVLHRLKLQNSVTEVKEETVHVDTLTKKDPTDHSQQEKAQKKRESVIAIDVESLKISGELADGVEATVHVGSIFSENAKIGVLVEGVALSFCGAHLFKSSRMQISRIPISVSDSLPDKKVQSAATCDWVIQLRDAYICLPFRLQLRAIDDAVEDTLRAMKLISAAKTSVLFPEKKPSSSSNNSKKSKSKSMVFRYVRVIVRDLTAEIEEEPLQGWLDEHISLMKNVFNESIVRLDLLDQLDPAKSKDSPKANLDGSASEKSNDCPDVYVDAPALEKLREEIHIQAFKSYYQACQKLSVSEGSGSCSSGFQSGFKMSTRRASVLSICAKDVDVSLSKIDGGDEGMISFIKNMDPVCAKNDIPFSRLYGSNFTLKAKSLSAYIRDYTFPLFSGTSAKCNGRLVLGQQATTFQPQVRQDVYVGKWWRVNLLRSATGYTPPMKTYCDIPLSFQRGEVSFGVGYEPVFADISYAFTCALRRANLAKRWYFERPEPPRKERSLPWWDDMRNYIHGEFSLCLAETMWHLPAATSPYEKLDQLLIRTGHIEIRYVDGYVSLSSECLKVYITSLDSLAKKCILEPPHHTVIPFLETPYFFMDIKIEWGCDSGNPMDHYIFALPIEGKPRDKVLDPFRSTSLSLKWGFSLKPSTAESVESRHKTQEVSNDSPTLNVGAHDLLWLTKWGGLYFLPPHKLRLFSRFPRFGVPRFIRSGNLPLDRVMTEQCIRFDATLLQINNMPLQANDPAEGLTLHFTKLRVEISSSRGKQIFTFDCKRETLDLVYMGIDMHLLKVFINNIPEQTNSKDAQVESKNLHTKVTDSALSDKGKTKPRSTEKRRDDGFFLYSDYFTIRKQTPKADAARLSEWQEDGRKKSDKTSFKSEFDGGDESDHAQSGSDEEGFNVVVADNCQRVFVHGLKILWNLENRAAVLSWVGGLTQAFQPPKPSPSRQYTQRKILEKKQAIKEAEMSNDGAVNSSPSASQSSDPPQQTKSSDPPSSSGSSKPEPTSSSETAVKPSNTSDSEEEGTSHFMVNIVQPQFNLHSEEANGRLLLAAGSGRVMVRSFQSVVQVGQDMFEKALGASNVSIGETKPEMTWSRFEVSVMLEHVQAHVAPTDVDPGAGIQWLPKIHRRSSEVKRTGALLERVFMPCQMFFRITRHKGGNPELKVKPLKELAFNSPDITAGMTSRQFQVMMDVLTNLLLARTPR</sequence>
<organism evidence="1 2">
    <name type="scientific">Avena sativa</name>
    <name type="common">Oat</name>
    <dbReference type="NCBI Taxonomy" id="4498"/>
    <lineage>
        <taxon>Eukaryota</taxon>
        <taxon>Viridiplantae</taxon>
        <taxon>Streptophyta</taxon>
        <taxon>Embryophyta</taxon>
        <taxon>Tracheophyta</taxon>
        <taxon>Spermatophyta</taxon>
        <taxon>Magnoliopsida</taxon>
        <taxon>Liliopsida</taxon>
        <taxon>Poales</taxon>
        <taxon>Poaceae</taxon>
        <taxon>BOP clade</taxon>
        <taxon>Pooideae</taxon>
        <taxon>Poodae</taxon>
        <taxon>Poeae</taxon>
        <taxon>Poeae Chloroplast Group 1 (Aveneae type)</taxon>
        <taxon>Aveninae</taxon>
        <taxon>Avena</taxon>
    </lineage>
</organism>